<protein>
    <recommendedName>
        <fullName evidence="3">Ribose-5-phosphate isomerase A</fullName>
        <ecNumber evidence="3">5.3.1.6</ecNumber>
    </recommendedName>
    <alternativeName>
        <fullName evidence="3">Phosphoriboisomerase A</fullName>
        <shortName evidence="3">PRI</shortName>
    </alternativeName>
</protein>
<dbReference type="Gene3D" id="3.30.70.260">
    <property type="match status" value="1"/>
</dbReference>
<comment type="catalytic activity">
    <reaction evidence="1 3">
        <text>aldehydo-D-ribose 5-phosphate = D-ribulose 5-phosphate</text>
        <dbReference type="Rhea" id="RHEA:14657"/>
        <dbReference type="ChEBI" id="CHEBI:58121"/>
        <dbReference type="ChEBI" id="CHEBI:58273"/>
        <dbReference type="EC" id="5.3.1.6"/>
    </reaction>
</comment>
<dbReference type="Proteomes" id="UP000758856">
    <property type="component" value="Unassembled WGS sequence"/>
</dbReference>
<evidence type="ECO:0000256" key="1">
    <source>
        <dbReference type="ARBA" id="ARBA00001713"/>
    </source>
</evidence>
<evidence type="ECO:0000313" key="6">
    <source>
        <dbReference type="Proteomes" id="UP000758856"/>
    </source>
</evidence>
<dbReference type="EMBL" id="JAFBCY010000004">
    <property type="protein sequence ID" value="MBM7852986.1"/>
    <property type="molecule type" value="Genomic_DNA"/>
</dbReference>
<dbReference type="InterPro" id="IPR004788">
    <property type="entry name" value="Ribose5P_isomerase_type_A"/>
</dbReference>
<dbReference type="PANTHER" id="PTHR11934">
    <property type="entry name" value="RIBOSE-5-PHOSPHATE ISOMERASE"/>
    <property type="match status" value="1"/>
</dbReference>
<feature type="binding site" evidence="3">
    <location>
        <position position="123"/>
    </location>
    <ligand>
        <name>substrate</name>
    </ligand>
</feature>
<feature type="binding site" evidence="3">
    <location>
        <begin position="83"/>
        <end position="86"/>
    </location>
    <ligand>
        <name>substrate</name>
    </ligand>
</feature>
<keyword evidence="2 3" id="KW-0413">Isomerase</keyword>
<name>A0A9W6IX44_9HYPH</name>
<dbReference type="GO" id="GO:0009052">
    <property type="term" value="P:pentose-phosphate shunt, non-oxidative branch"/>
    <property type="evidence" value="ECO:0007669"/>
    <property type="project" value="UniProtKB-UniRule"/>
</dbReference>
<feature type="binding site" evidence="3">
    <location>
        <begin position="96"/>
        <end position="99"/>
    </location>
    <ligand>
        <name>substrate</name>
    </ligand>
</feature>
<comment type="pathway">
    <text evidence="3">Carbohydrate degradation; pentose phosphate pathway; D-ribose 5-phosphate from D-ribulose 5-phosphate (non-oxidative stage): step 1/1.</text>
</comment>
<dbReference type="GO" id="GO:0004751">
    <property type="term" value="F:ribose-5-phosphate isomerase activity"/>
    <property type="evidence" value="ECO:0007669"/>
    <property type="project" value="UniProtKB-UniRule"/>
</dbReference>
<sequence length="244" mass="25917">MSIDDFKRAAAEAALAHVRPGMKLGLGTGSTAALFVELLGEKVSQGLDVVGVPTSESTRELAERYGVPLTTLKEEPELDLTVDGADEIDPQLRLIKGGGAALLREKIVAFASKRMIVIADDSKLVETLGRFPLPIEVVPFGKETTRRAVERVARDLGLSGEIDMRRAEDACPIVTDGGHYIVDGKFGRIDRPEELAAALAAIPGVVEHGLFIGLADLALVASANGVVTIEPKGRSIPEASRRFA</sequence>
<comment type="subunit">
    <text evidence="3">Homodimer.</text>
</comment>
<reference evidence="4" key="1">
    <citation type="journal article" date="2014" name="Int. J. Syst. Evol. Microbiol.">
        <title>Complete genome sequence of Corynebacterium casei LMG S-19264T (=DSM 44701T), isolated from a smear-ripened cheese.</title>
        <authorList>
            <consortium name="US DOE Joint Genome Institute (JGI-PGF)"/>
            <person name="Walter F."/>
            <person name="Albersmeier A."/>
            <person name="Kalinowski J."/>
            <person name="Ruckert C."/>
        </authorList>
    </citation>
    <scope>NUCLEOTIDE SEQUENCE</scope>
    <source>
        <strain evidence="4">VKM B-1606</strain>
    </source>
</reference>
<dbReference type="NCBIfam" id="NF001924">
    <property type="entry name" value="PRK00702.1"/>
    <property type="match status" value="1"/>
</dbReference>
<dbReference type="Proteomes" id="UP001143400">
    <property type="component" value="Unassembled WGS sequence"/>
</dbReference>
<comment type="similarity">
    <text evidence="3">Belongs to the ribose 5-phosphate isomerase family.</text>
</comment>
<dbReference type="GO" id="GO:0005829">
    <property type="term" value="C:cytosol"/>
    <property type="evidence" value="ECO:0007669"/>
    <property type="project" value="TreeGrafter"/>
</dbReference>
<feature type="active site" description="Proton acceptor" evidence="3">
    <location>
        <position position="105"/>
    </location>
</feature>
<dbReference type="InterPro" id="IPR037171">
    <property type="entry name" value="NagB/RpiA_transferase-like"/>
</dbReference>
<dbReference type="GO" id="GO:0006014">
    <property type="term" value="P:D-ribose metabolic process"/>
    <property type="evidence" value="ECO:0007669"/>
    <property type="project" value="TreeGrafter"/>
</dbReference>
<gene>
    <name evidence="3 4" type="primary">rpiA</name>
    <name evidence="4" type="ORF">GCM10008170_38230</name>
    <name evidence="5" type="ORF">JOD31_003237</name>
</gene>
<dbReference type="AlphaFoldDB" id="A0A9W6IX44"/>
<reference evidence="4" key="3">
    <citation type="submission" date="2023-01" db="EMBL/GenBank/DDBJ databases">
        <authorList>
            <person name="Sun Q."/>
            <person name="Evtushenko L."/>
        </authorList>
    </citation>
    <scope>NUCLEOTIDE SEQUENCE</scope>
    <source>
        <strain evidence="4">VKM B-1606</strain>
    </source>
</reference>
<proteinExistence type="inferred from homology"/>
<dbReference type="FunFam" id="3.40.50.1360:FF:000001">
    <property type="entry name" value="Ribose-5-phosphate isomerase A"/>
    <property type="match status" value="1"/>
</dbReference>
<dbReference type="EC" id="5.3.1.6" evidence="3"/>
<comment type="caution">
    <text evidence="4">The sequence shown here is derived from an EMBL/GenBank/DDBJ whole genome shotgun (WGS) entry which is preliminary data.</text>
</comment>
<evidence type="ECO:0000313" key="5">
    <source>
        <dbReference type="EMBL" id="MBM7852986.1"/>
    </source>
</evidence>
<evidence type="ECO:0000256" key="3">
    <source>
        <dbReference type="HAMAP-Rule" id="MF_00170"/>
    </source>
</evidence>
<evidence type="ECO:0000313" key="7">
    <source>
        <dbReference type="Proteomes" id="UP001143400"/>
    </source>
</evidence>
<evidence type="ECO:0000256" key="2">
    <source>
        <dbReference type="ARBA" id="ARBA00023235"/>
    </source>
</evidence>
<dbReference type="RefSeq" id="WP_204951457.1">
    <property type="nucleotide sequence ID" value="NZ_BSFF01000010.1"/>
</dbReference>
<dbReference type="Pfam" id="PF06026">
    <property type="entry name" value="Rib_5-P_isom_A"/>
    <property type="match status" value="1"/>
</dbReference>
<dbReference type="NCBIfam" id="TIGR00021">
    <property type="entry name" value="rpiA"/>
    <property type="match status" value="1"/>
</dbReference>
<organism evidence="4 7">
    <name type="scientific">Methylopila capsulata</name>
    <dbReference type="NCBI Taxonomy" id="61654"/>
    <lineage>
        <taxon>Bacteria</taxon>
        <taxon>Pseudomonadati</taxon>
        <taxon>Pseudomonadota</taxon>
        <taxon>Alphaproteobacteria</taxon>
        <taxon>Hyphomicrobiales</taxon>
        <taxon>Methylopilaceae</taxon>
        <taxon>Methylopila</taxon>
    </lineage>
</organism>
<dbReference type="EMBL" id="BSFF01000010">
    <property type="protein sequence ID" value="GLK57803.1"/>
    <property type="molecule type" value="Genomic_DNA"/>
</dbReference>
<dbReference type="SUPFAM" id="SSF100950">
    <property type="entry name" value="NagB/RpiA/CoA transferase-like"/>
    <property type="match status" value="1"/>
</dbReference>
<dbReference type="PANTHER" id="PTHR11934:SF0">
    <property type="entry name" value="RIBOSE-5-PHOSPHATE ISOMERASE"/>
    <property type="match status" value="1"/>
</dbReference>
<dbReference type="SUPFAM" id="SSF75445">
    <property type="entry name" value="D-ribose-5-phosphate isomerase (RpiA), lid domain"/>
    <property type="match status" value="1"/>
</dbReference>
<evidence type="ECO:0000313" key="4">
    <source>
        <dbReference type="EMBL" id="GLK57803.1"/>
    </source>
</evidence>
<accession>A0A9W6IX44</accession>
<dbReference type="HAMAP" id="MF_00170">
    <property type="entry name" value="Rib_5P_isom_A"/>
    <property type="match status" value="1"/>
</dbReference>
<feature type="binding site" evidence="3">
    <location>
        <begin position="28"/>
        <end position="31"/>
    </location>
    <ligand>
        <name>substrate</name>
    </ligand>
</feature>
<dbReference type="InterPro" id="IPR020672">
    <property type="entry name" value="Ribose5P_isomerase_typA_subgr"/>
</dbReference>
<dbReference type="Gene3D" id="3.40.50.1360">
    <property type="match status" value="1"/>
</dbReference>
<comment type="function">
    <text evidence="3">Catalyzes the reversible conversion of ribose-5-phosphate to ribulose 5-phosphate.</text>
</comment>
<dbReference type="CDD" id="cd01398">
    <property type="entry name" value="RPI_A"/>
    <property type="match status" value="1"/>
</dbReference>
<reference evidence="5 6" key="2">
    <citation type="submission" date="2021-01" db="EMBL/GenBank/DDBJ databases">
        <title>Genomic Encyclopedia of Type Strains, Phase IV (KMG-IV): sequencing the most valuable type-strain genomes for metagenomic binning, comparative biology and taxonomic classification.</title>
        <authorList>
            <person name="Goeker M."/>
        </authorList>
    </citation>
    <scope>NUCLEOTIDE SEQUENCE [LARGE SCALE GENOMIC DNA]</scope>
    <source>
        <strain evidence="5 6">DSM 6130</strain>
    </source>
</reference>
<keyword evidence="6" id="KW-1185">Reference proteome</keyword>